<name>A0ABQ3HZR6_9SPHI</name>
<dbReference type="InterPro" id="IPR036378">
    <property type="entry name" value="FAS1_dom_sf"/>
</dbReference>
<protein>
    <recommendedName>
        <fullName evidence="1">FAS1 domain-containing protein</fullName>
    </recommendedName>
</protein>
<keyword evidence="3" id="KW-1185">Reference proteome</keyword>
<reference evidence="3" key="1">
    <citation type="journal article" date="2019" name="Int. J. Syst. Evol. Microbiol.">
        <title>The Global Catalogue of Microorganisms (GCM) 10K type strain sequencing project: providing services to taxonomists for standard genome sequencing and annotation.</title>
        <authorList>
            <consortium name="The Broad Institute Genomics Platform"/>
            <consortium name="The Broad Institute Genome Sequencing Center for Infectious Disease"/>
            <person name="Wu L."/>
            <person name="Ma J."/>
        </authorList>
    </citation>
    <scope>NUCLEOTIDE SEQUENCE [LARGE SCALE GENOMIC DNA]</scope>
    <source>
        <strain evidence="3">CGMCC 1.12966</strain>
    </source>
</reference>
<dbReference type="Gene3D" id="2.30.180.10">
    <property type="entry name" value="FAS1 domain"/>
    <property type="match status" value="1"/>
</dbReference>
<feature type="domain" description="FAS1" evidence="1">
    <location>
        <begin position="42"/>
        <end position="166"/>
    </location>
</feature>
<accession>A0ABQ3HZR6</accession>
<dbReference type="InterPro" id="IPR000782">
    <property type="entry name" value="FAS1_domain"/>
</dbReference>
<gene>
    <name evidence="2" type="ORF">GCM10017764_23350</name>
</gene>
<dbReference type="EMBL" id="BNAF01000008">
    <property type="protein sequence ID" value="GHE39443.1"/>
    <property type="molecule type" value="Genomic_DNA"/>
</dbReference>
<dbReference type="Proteomes" id="UP000620550">
    <property type="component" value="Unassembled WGS sequence"/>
</dbReference>
<proteinExistence type="predicted"/>
<dbReference type="SUPFAM" id="SSF82153">
    <property type="entry name" value="FAS1 domain"/>
    <property type="match status" value="1"/>
</dbReference>
<sequence length="239" mass="26784">MVLFGLLLFSACQKEYYDESGTHDAHFGGSIWEYLETRPELFDTLQVALQVAGLDQVLHSEHVTFFAPTDQCVLKSVWALNAYLYERGQDTITSLKQVDPSVWRKFFSRYILKGTYLAKDFPQLDTLNLSAFPGQGYVTYGNEDMNIGVLYNDVVTKNSDGTDQVIKYAGYRQLYLNYPFSSGNNTGVSYIPFVTAPVATSDIQPANGALHVLQFSKHAFGFLSYLFVQEALAKGITTN</sequence>
<evidence type="ECO:0000313" key="2">
    <source>
        <dbReference type="EMBL" id="GHE39443.1"/>
    </source>
</evidence>
<evidence type="ECO:0000259" key="1">
    <source>
        <dbReference type="Pfam" id="PF02469"/>
    </source>
</evidence>
<organism evidence="2 3">
    <name type="scientific">Sphingobacterium griseoflavum</name>
    <dbReference type="NCBI Taxonomy" id="1474952"/>
    <lineage>
        <taxon>Bacteria</taxon>
        <taxon>Pseudomonadati</taxon>
        <taxon>Bacteroidota</taxon>
        <taxon>Sphingobacteriia</taxon>
        <taxon>Sphingobacteriales</taxon>
        <taxon>Sphingobacteriaceae</taxon>
        <taxon>Sphingobacterium</taxon>
    </lineage>
</organism>
<dbReference type="Pfam" id="PF02469">
    <property type="entry name" value="Fasciclin"/>
    <property type="match status" value="1"/>
</dbReference>
<comment type="caution">
    <text evidence="2">The sequence shown here is derived from an EMBL/GenBank/DDBJ whole genome shotgun (WGS) entry which is preliminary data.</text>
</comment>
<evidence type="ECO:0000313" key="3">
    <source>
        <dbReference type="Proteomes" id="UP000620550"/>
    </source>
</evidence>